<name>A0A2N3YIW8_9MICO</name>
<accession>A0A2N3YIW8</accession>
<evidence type="ECO:0000313" key="6">
    <source>
        <dbReference type="EMBL" id="PKW26779.1"/>
    </source>
</evidence>
<evidence type="ECO:0000256" key="1">
    <source>
        <dbReference type="ARBA" id="ARBA00023015"/>
    </source>
</evidence>
<dbReference type="PANTHER" id="PTHR30146">
    <property type="entry name" value="LACI-RELATED TRANSCRIPTIONAL REPRESSOR"/>
    <property type="match status" value="1"/>
</dbReference>
<evidence type="ECO:0000256" key="3">
    <source>
        <dbReference type="ARBA" id="ARBA00023163"/>
    </source>
</evidence>
<feature type="region of interest" description="Disordered" evidence="4">
    <location>
        <begin position="319"/>
        <end position="341"/>
    </location>
</feature>
<dbReference type="Gene3D" id="1.10.260.40">
    <property type="entry name" value="lambda repressor-like DNA-binding domains"/>
    <property type="match status" value="1"/>
</dbReference>
<protein>
    <submittedName>
        <fullName evidence="6">LacI family transcriptional regulator</fullName>
    </submittedName>
</protein>
<dbReference type="InterPro" id="IPR028082">
    <property type="entry name" value="Peripla_BP_I"/>
</dbReference>
<dbReference type="Pfam" id="PF00356">
    <property type="entry name" value="LacI"/>
    <property type="match status" value="1"/>
</dbReference>
<dbReference type="EMBL" id="PJNE01000001">
    <property type="protein sequence ID" value="PKW26779.1"/>
    <property type="molecule type" value="Genomic_DNA"/>
</dbReference>
<dbReference type="AlphaFoldDB" id="A0A2N3YIW8"/>
<dbReference type="GO" id="GO:0000976">
    <property type="term" value="F:transcription cis-regulatory region binding"/>
    <property type="evidence" value="ECO:0007669"/>
    <property type="project" value="TreeGrafter"/>
</dbReference>
<dbReference type="RefSeq" id="WP_245862110.1">
    <property type="nucleotide sequence ID" value="NZ_PJNE01000001.1"/>
</dbReference>
<dbReference type="SUPFAM" id="SSF47413">
    <property type="entry name" value="lambda repressor-like DNA-binding domains"/>
    <property type="match status" value="1"/>
</dbReference>
<dbReference type="GO" id="GO:0003700">
    <property type="term" value="F:DNA-binding transcription factor activity"/>
    <property type="evidence" value="ECO:0007669"/>
    <property type="project" value="TreeGrafter"/>
</dbReference>
<dbReference type="SMART" id="SM00354">
    <property type="entry name" value="HTH_LACI"/>
    <property type="match status" value="1"/>
</dbReference>
<comment type="caution">
    <text evidence="6">The sequence shown here is derived from an EMBL/GenBank/DDBJ whole genome shotgun (WGS) entry which is preliminary data.</text>
</comment>
<keyword evidence="3" id="KW-0804">Transcription</keyword>
<proteinExistence type="predicted"/>
<dbReference type="SUPFAM" id="SSF53822">
    <property type="entry name" value="Periplasmic binding protein-like I"/>
    <property type="match status" value="1"/>
</dbReference>
<evidence type="ECO:0000256" key="2">
    <source>
        <dbReference type="ARBA" id="ARBA00023125"/>
    </source>
</evidence>
<gene>
    <name evidence="6" type="ORF">ATL31_1601</name>
</gene>
<dbReference type="InterPro" id="IPR046335">
    <property type="entry name" value="LacI/GalR-like_sensor"/>
</dbReference>
<dbReference type="Proteomes" id="UP000233781">
    <property type="component" value="Unassembled WGS sequence"/>
</dbReference>
<keyword evidence="1" id="KW-0805">Transcription regulation</keyword>
<evidence type="ECO:0000259" key="5">
    <source>
        <dbReference type="PROSITE" id="PS50932"/>
    </source>
</evidence>
<evidence type="ECO:0000313" key="7">
    <source>
        <dbReference type="Proteomes" id="UP000233781"/>
    </source>
</evidence>
<keyword evidence="2" id="KW-0238">DNA-binding</keyword>
<dbReference type="PROSITE" id="PS50932">
    <property type="entry name" value="HTH_LACI_2"/>
    <property type="match status" value="1"/>
</dbReference>
<dbReference type="CDD" id="cd01392">
    <property type="entry name" value="HTH_LacI"/>
    <property type="match status" value="1"/>
</dbReference>
<keyword evidence="7" id="KW-1185">Reference proteome</keyword>
<dbReference type="Gene3D" id="3.40.50.2300">
    <property type="match status" value="2"/>
</dbReference>
<reference evidence="6 7" key="1">
    <citation type="submission" date="2017-12" db="EMBL/GenBank/DDBJ databases">
        <title>Sequencing the genomes of 1000 Actinobacteria strains.</title>
        <authorList>
            <person name="Klenk H.-P."/>
        </authorList>
    </citation>
    <scope>NUCLEOTIDE SEQUENCE [LARGE SCALE GENOMIC DNA]</scope>
    <source>
        <strain evidence="6 7">DSM 12806</strain>
    </source>
</reference>
<organism evidence="6 7">
    <name type="scientific">Phycicoccus duodecadis</name>
    <dbReference type="NCBI Taxonomy" id="173053"/>
    <lineage>
        <taxon>Bacteria</taxon>
        <taxon>Bacillati</taxon>
        <taxon>Actinomycetota</taxon>
        <taxon>Actinomycetes</taxon>
        <taxon>Micrococcales</taxon>
        <taxon>Intrasporangiaceae</taxon>
        <taxon>Phycicoccus</taxon>
    </lineage>
</organism>
<evidence type="ECO:0000256" key="4">
    <source>
        <dbReference type="SAM" id="MobiDB-lite"/>
    </source>
</evidence>
<dbReference type="Pfam" id="PF13377">
    <property type="entry name" value="Peripla_BP_3"/>
    <property type="match status" value="1"/>
</dbReference>
<dbReference type="InterPro" id="IPR000843">
    <property type="entry name" value="HTH_LacI"/>
</dbReference>
<sequence>MGSPTAAPTMAHVARRAGVSHQTVSRVLNDADAVRPETRDRVLRAISELGYRRNSAARALVTRRSGLIGVIVDELRLYGPASTVSSIAQAAREAGYGMTLDLLWDVTGPSVSAALEHHLSQAVEAIVLVAAHGETPDPAVLRDLDVPLIALDGFLGAGSPTAGVDQRAGGAMATRHLLDLGHRRIGHITGPRDWPQSEARQAGFHEAMEQAGTRPGPVVTGDWSPRAGHEGCLRILAQDPSTTAIFVANDQMAMGALRALGEAGRRVPEDVSVVGFDDIPEAAFSQPPLTTIRQDFAALGREAVRLVVGAIGGDDELPSTLVPPRLVARGSTARSPRGRRR</sequence>
<dbReference type="CDD" id="cd01574">
    <property type="entry name" value="PBP1_LacI"/>
    <property type="match status" value="1"/>
</dbReference>
<dbReference type="InterPro" id="IPR010982">
    <property type="entry name" value="Lambda_DNA-bd_dom_sf"/>
</dbReference>
<feature type="domain" description="HTH lacI-type" evidence="5">
    <location>
        <begin position="8"/>
        <end position="62"/>
    </location>
</feature>
<dbReference type="PANTHER" id="PTHR30146:SF109">
    <property type="entry name" value="HTH-TYPE TRANSCRIPTIONAL REGULATOR GALS"/>
    <property type="match status" value="1"/>
</dbReference>